<accession>H2APZ1</accession>
<dbReference type="AlphaFoldDB" id="H2APZ1"/>
<protein>
    <recommendedName>
        <fullName evidence="5">Spindle pole body component SPC42</fullName>
    </recommendedName>
</protein>
<dbReference type="OrthoDB" id="4061426at2759"/>
<proteinExistence type="predicted"/>
<dbReference type="STRING" id="1071382.H2APZ1"/>
<keyword evidence="4" id="KW-1185">Reference proteome</keyword>
<dbReference type="EMBL" id="HE650822">
    <property type="protein sequence ID" value="CCF56441.1"/>
    <property type="molecule type" value="Genomic_DNA"/>
</dbReference>
<dbReference type="HOGENOM" id="CLU_866158_0_0_1"/>
<dbReference type="RefSeq" id="XP_003955576.1">
    <property type="nucleotide sequence ID" value="XM_003955527.1"/>
</dbReference>
<keyword evidence="1" id="KW-0175">Coiled coil</keyword>
<organism evidence="3 4">
    <name type="scientific">Kazachstania africana (strain ATCC 22294 / BCRC 22015 / CBS 2517 / CECT 1963 / NBRC 1671 / NRRL Y-8276)</name>
    <name type="common">Yeast</name>
    <name type="synonym">Kluyveromyces africanus</name>
    <dbReference type="NCBI Taxonomy" id="1071382"/>
    <lineage>
        <taxon>Eukaryota</taxon>
        <taxon>Fungi</taxon>
        <taxon>Dikarya</taxon>
        <taxon>Ascomycota</taxon>
        <taxon>Saccharomycotina</taxon>
        <taxon>Saccharomycetes</taxon>
        <taxon>Saccharomycetales</taxon>
        <taxon>Saccharomycetaceae</taxon>
        <taxon>Kazachstania</taxon>
    </lineage>
</organism>
<gene>
    <name evidence="3" type="primary">KAFR0B01420</name>
    <name evidence="3" type="ORF">KAFR_0B01420</name>
</gene>
<evidence type="ECO:0000256" key="2">
    <source>
        <dbReference type="SAM" id="MobiDB-lite"/>
    </source>
</evidence>
<dbReference type="KEGG" id="kaf:KAFR_0B01420"/>
<dbReference type="InParanoid" id="H2APZ1"/>
<feature type="region of interest" description="Disordered" evidence="2">
    <location>
        <begin position="191"/>
        <end position="214"/>
    </location>
</feature>
<feature type="coiled-coil region" evidence="1">
    <location>
        <begin position="76"/>
        <end position="145"/>
    </location>
</feature>
<evidence type="ECO:0000256" key="1">
    <source>
        <dbReference type="SAM" id="Coils"/>
    </source>
</evidence>
<evidence type="ECO:0000313" key="3">
    <source>
        <dbReference type="EMBL" id="CCF56441.1"/>
    </source>
</evidence>
<dbReference type="Gene3D" id="1.10.287.1490">
    <property type="match status" value="1"/>
</dbReference>
<reference evidence="3 4" key="1">
    <citation type="journal article" date="2011" name="Proc. Natl. Acad. Sci. U.S.A.">
        <title>Evolutionary erosion of yeast sex chromosomes by mating-type switching accidents.</title>
        <authorList>
            <person name="Gordon J.L."/>
            <person name="Armisen D."/>
            <person name="Proux-Wera E."/>
            <person name="Oheigeartaigh S.S."/>
            <person name="Byrne K.P."/>
            <person name="Wolfe K.H."/>
        </authorList>
    </citation>
    <scope>NUCLEOTIDE SEQUENCE [LARGE SCALE GENOMIC DNA]</scope>
    <source>
        <strain evidence="4">ATCC 22294 / BCRC 22015 / CBS 2517 / CECT 1963 / NBRC 1671 / NRRL Y-8276</strain>
    </source>
</reference>
<feature type="coiled-coil region" evidence="1">
    <location>
        <begin position="231"/>
        <end position="268"/>
    </location>
</feature>
<evidence type="ECO:0000313" key="4">
    <source>
        <dbReference type="Proteomes" id="UP000005220"/>
    </source>
</evidence>
<dbReference type="GeneID" id="13882665"/>
<name>H2APZ1_KAZAF</name>
<dbReference type="FunCoup" id="H2APZ1">
    <property type="interactions" value="222"/>
</dbReference>
<dbReference type="Proteomes" id="UP000005220">
    <property type="component" value="Chromosome 2"/>
</dbReference>
<sequence length="321" mass="37053">MDISPTPKRYNSRYGLENDRYFKDSNYHFTDPLSKKPYSRYGYKNNLDSIIPPEYKQTSQKMEDLIYQLSHAHATIDAKNVEIDNLKRSISRLESEVDQLKGQLDRTKSSATTLREKLEKYNNLYHKAQDEIKKLQDENYEKELEQNDYIQLNKRRSNHHYTMESPKAEEPLTDNEEIFAQLGHRIHDLVLTSSSSTKPGSQIPSNSSEKTAVDSVTASEYESILRDNAMLKKMEEQVHDFLQLLATKQDNDQRKTSLQRQLAEMKQLLDNGSNINNDTSHSNINAAKIPLVPPTKLDIDSDGQKRFAQRKASIFNTPAKP</sequence>
<evidence type="ECO:0008006" key="5">
    <source>
        <dbReference type="Google" id="ProtNLM"/>
    </source>
</evidence>